<organism evidence="1 2">
    <name type="scientific">Drosophila lebanonensis</name>
    <name type="common">Fruit fly</name>
    <name type="synonym">Scaptodrosophila lebanonensis</name>
    <dbReference type="NCBI Taxonomy" id="7225"/>
    <lineage>
        <taxon>Eukaryota</taxon>
        <taxon>Metazoa</taxon>
        <taxon>Ecdysozoa</taxon>
        <taxon>Arthropoda</taxon>
        <taxon>Hexapoda</taxon>
        <taxon>Insecta</taxon>
        <taxon>Pterygota</taxon>
        <taxon>Neoptera</taxon>
        <taxon>Endopterygota</taxon>
        <taxon>Diptera</taxon>
        <taxon>Brachycera</taxon>
        <taxon>Muscomorpha</taxon>
        <taxon>Ephydroidea</taxon>
        <taxon>Drosophilidae</taxon>
        <taxon>Scaptodrosophila</taxon>
    </lineage>
</organism>
<evidence type="ECO:0000313" key="1">
    <source>
        <dbReference type="Proteomes" id="UP000504634"/>
    </source>
</evidence>
<proteinExistence type="predicted"/>
<accession>A0A6J2TWM2</accession>
<dbReference type="Proteomes" id="UP000504634">
    <property type="component" value="Unplaced"/>
</dbReference>
<evidence type="ECO:0000313" key="2">
    <source>
        <dbReference type="RefSeq" id="XP_030379950.1"/>
    </source>
</evidence>
<dbReference type="OrthoDB" id="8032356at2759"/>
<protein>
    <submittedName>
        <fullName evidence="2">Uncharacterized protein LOC115628107</fullName>
    </submittedName>
</protein>
<keyword evidence="1" id="KW-1185">Reference proteome</keyword>
<gene>
    <name evidence="2" type="primary">LOC115628107</name>
</gene>
<name>A0A6J2TWM2_DROLE</name>
<reference evidence="2" key="1">
    <citation type="submission" date="2025-08" db="UniProtKB">
        <authorList>
            <consortium name="RefSeq"/>
        </authorList>
    </citation>
    <scope>IDENTIFICATION</scope>
    <source>
        <strain evidence="2">11010-0011.00</strain>
        <tissue evidence="2">Whole body</tissue>
    </source>
</reference>
<dbReference type="AlphaFoldDB" id="A0A6J2TWM2"/>
<sequence length="728" mass="84090">MDFDKIEASVSKNLALNICIRSLDLNKAPVDVLSLWLKKLLRAYISAPHCDLTDVFKSMHEWFQRLKEQAVYGDIINILVDAIEFADWANNLLLNAEETLVHTASYFLLAIVHCILQFYVEHNIQDLKEHLPNAIKLHLLVISLLKEVTARSVKVNDGRVTILIRQLCEICELLSTKIIHMTVFLKTSKIMTYICIHYCRLSEYESNPEWLNETQLHLCDTVLNNLETIKKKETLTVSLEKVEDFLKMTQAYLIMLHNIFSTGVKNVEESVLEVLLAVLMGGDTKPTHDLGKDVPALLNKFVRLPTMKIFELIYHVGAFQKYMLDALSQPEASTIDFFQLCLDFVTVVIMDDKIITPSTCETVQMVFEFVFKDEWQFINRKHYDRIIEAYGTLVYVGNSLQLCNYFCAGVFQDDVLKSQASADVLLCSFKIVEANNGWNNGRMQPAIDYWNQCNNSYAMWSHNCSQWHVRRILNYLYTIKISNQLPMFNLNNYRLLRCISAGSDGGKSKVLVEGLQKLSMTPIKQAEQYYEMIALVEILIVHKIGQRDLKILEQSLIKLKSLLESDKCILLINVIAKLALKSNRFTQFGVLQKFARTAAVASWHFQKFIHKCRHSDNETLKSLSSDVVVQKTDCTTLLDTLLNSENRCYNNKGVDNMYRKLCYTRSRNHRCNKSCLKRKRDTITPKHIINELYTKSVELDQCDAQSLDRMDKEKLKSIITNIQRYLQE</sequence>
<dbReference type="RefSeq" id="XP_030379950.1">
    <property type="nucleotide sequence ID" value="XM_030524090.1"/>
</dbReference>
<dbReference type="GeneID" id="115628107"/>